<dbReference type="InterPro" id="IPR050437">
    <property type="entry name" value="Ribos_protein_bS1-like"/>
</dbReference>
<dbReference type="Pfam" id="PF00575">
    <property type="entry name" value="S1"/>
    <property type="match status" value="4"/>
</dbReference>
<evidence type="ECO:0000313" key="6">
    <source>
        <dbReference type="EMBL" id="OGB89586.1"/>
    </source>
</evidence>
<evidence type="ECO:0000256" key="3">
    <source>
        <dbReference type="ARBA" id="ARBA00023274"/>
    </source>
</evidence>
<feature type="compositionally biased region" description="Basic and acidic residues" evidence="4">
    <location>
        <begin position="450"/>
        <end position="471"/>
    </location>
</feature>
<dbReference type="NCBIfam" id="NF005208">
    <property type="entry name" value="PRK06676.1"/>
    <property type="match status" value="1"/>
</dbReference>
<dbReference type="PANTHER" id="PTHR10724:SF7">
    <property type="entry name" value="SMALL RIBOSOMAL SUBUNIT PROTEIN BS1C"/>
    <property type="match status" value="1"/>
</dbReference>
<dbReference type="CDD" id="cd05688">
    <property type="entry name" value="S1_RPS1_repeat_ec3"/>
    <property type="match status" value="1"/>
</dbReference>
<feature type="region of interest" description="Disordered" evidence="4">
    <location>
        <begin position="34"/>
        <end position="87"/>
    </location>
</feature>
<dbReference type="Proteomes" id="UP000178724">
    <property type="component" value="Unassembled WGS sequence"/>
</dbReference>
<dbReference type="PRINTS" id="PR00681">
    <property type="entry name" value="RIBOSOMALS1"/>
</dbReference>
<keyword evidence="2" id="KW-0689">Ribosomal protein</keyword>
<evidence type="ECO:0000256" key="2">
    <source>
        <dbReference type="ARBA" id="ARBA00022980"/>
    </source>
</evidence>
<accession>A0A1F4Q167</accession>
<feature type="region of interest" description="Disordered" evidence="4">
    <location>
        <begin position="437"/>
        <end position="486"/>
    </location>
</feature>
<dbReference type="SMART" id="SM00316">
    <property type="entry name" value="S1"/>
    <property type="match status" value="4"/>
</dbReference>
<dbReference type="AlphaFoldDB" id="A0A1F4Q167"/>
<reference evidence="6 7" key="1">
    <citation type="journal article" date="2016" name="Nat. Commun.">
        <title>Thousands of microbial genomes shed light on interconnected biogeochemical processes in an aquifer system.</title>
        <authorList>
            <person name="Anantharaman K."/>
            <person name="Brown C.T."/>
            <person name="Hug L.A."/>
            <person name="Sharon I."/>
            <person name="Castelle C.J."/>
            <person name="Probst A.J."/>
            <person name="Thomas B.C."/>
            <person name="Singh A."/>
            <person name="Wilkins M.J."/>
            <person name="Karaoz U."/>
            <person name="Brodie E.L."/>
            <person name="Williams K.H."/>
            <person name="Hubbard S.S."/>
            <person name="Banfield J.F."/>
        </authorList>
    </citation>
    <scope>NUCLEOTIDE SEQUENCE [LARGE SCALE GENOMIC DNA]</scope>
</reference>
<evidence type="ECO:0000313" key="7">
    <source>
        <dbReference type="Proteomes" id="UP000178724"/>
    </source>
</evidence>
<dbReference type="Gene3D" id="2.40.50.140">
    <property type="entry name" value="Nucleic acid-binding proteins"/>
    <property type="match status" value="4"/>
</dbReference>
<organism evidence="6 7">
    <name type="scientific">candidate division WOR-1 bacterium RIFCSPHIGHO2_01_FULL_53_15</name>
    <dbReference type="NCBI Taxonomy" id="1802564"/>
    <lineage>
        <taxon>Bacteria</taxon>
        <taxon>Bacillati</taxon>
        <taxon>Saganbacteria</taxon>
    </lineage>
</organism>
<keyword evidence="3" id="KW-0687">Ribonucleoprotein</keyword>
<dbReference type="CDD" id="cd04465">
    <property type="entry name" value="S1_RPS1_repeat_ec2_hs2"/>
    <property type="match status" value="1"/>
</dbReference>
<dbReference type="EMBL" id="METM01000022">
    <property type="protein sequence ID" value="OGB89586.1"/>
    <property type="molecule type" value="Genomic_DNA"/>
</dbReference>
<sequence length="486" mass="53422">MAEELRGTFIEKGKGEAEFSEVEELIRQTLAESRGLAEKAAPAPKEKEEFKATTLPSAPKAPVIEKPKAAPEAKPQPEKPKEGTAPSGYEATFKEYKVGDIVQGKVIKVDHSGVLVDINYKADGLILPDELSERTFGSPEEIVRLGDVISVTIENIENKEGYVVLSKKRADYEKKWKFANDAYRTRAVLEGKVMQALQGGLVVDCAGVRGFVPASQVNKTNEESLNAFVGRTIPLKVIEVNQRQGKITLSHRLAAGEKSQVEVAKLLGELEVGQVRRGKVKNLKTFGAFVDLGGIEGLIHLSEISWQRVKHPSEVLKSGDEIDVFVLGVDRVNKKVSLGLKELQPDPWANAAELYKPGQVVKAKILRFAKFGAFAELERGLEGLIHISELSTQPVGKPDEAVKIGDVVDVKILRVLPAEQRIGLSVKKVILEREKKEAKKEESEAAQPPAEEKKVTIGDMIAEKERARAEKEYEETEVEGEAEEVT</sequence>
<evidence type="ECO:0000259" key="5">
    <source>
        <dbReference type="PROSITE" id="PS50126"/>
    </source>
</evidence>
<feature type="domain" description="S1 motif" evidence="5">
    <location>
        <begin position="99"/>
        <end position="168"/>
    </location>
</feature>
<feature type="domain" description="S1 motif" evidence="5">
    <location>
        <begin position="358"/>
        <end position="427"/>
    </location>
</feature>
<feature type="domain" description="S1 motif" evidence="5">
    <location>
        <begin position="273"/>
        <end position="341"/>
    </location>
</feature>
<dbReference type="GO" id="GO:0006412">
    <property type="term" value="P:translation"/>
    <property type="evidence" value="ECO:0007669"/>
    <property type="project" value="TreeGrafter"/>
</dbReference>
<gene>
    <name evidence="6" type="ORF">A2625_00105</name>
</gene>
<dbReference type="GO" id="GO:0003735">
    <property type="term" value="F:structural constituent of ribosome"/>
    <property type="evidence" value="ECO:0007669"/>
    <property type="project" value="TreeGrafter"/>
</dbReference>
<evidence type="ECO:0000256" key="1">
    <source>
        <dbReference type="ARBA" id="ARBA00006767"/>
    </source>
</evidence>
<dbReference type="InterPro" id="IPR012340">
    <property type="entry name" value="NA-bd_OB-fold"/>
</dbReference>
<evidence type="ECO:0000256" key="4">
    <source>
        <dbReference type="SAM" id="MobiDB-lite"/>
    </source>
</evidence>
<dbReference type="PANTHER" id="PTHR10724">
    <property type="entry name" value="30S RIBOSOMAL PROTEIN S1"/>
    <property type="match status" value="1"/>
</dbReference>
<proteinExistence type="inferred from homology"/>
<feature type="compositionally biased region" description="Acidic residues" evidence="4">
    <location>
        <begin position="472"/>
        <end position="486"/>
    </location>
</feature>
<protein>
    <recommendedName>
        <fullName evidence="5">S1 motif domain-containing protein</fullName>
    </recommendedName>
</protein>
<dbReference type="SUPFAM" id="SSF50249">
    <property type="entry name" value="Nucleic acid-binding proteins"/>
    <property type="match status" value="4"/>
</dbReference>
<name>A0A1F4Q167_UNCSA</name>
<dbReference type="GO" id="GO:0003729">
    <property type="term" value="F:mRNA binding"/>
    <property type="evidence" value="ECO:0007669"/>
    <property type="project" value="TreeGrafter"/>
</dbReference>
<comment type="caution">
    <text evidence="6">The sequence shown here is derived from an EMBL/GenBank/DDBJ whole genome shotgun (WGS) entry which is preliminary data.</text>
</comment>
<dbReference type="PROSITE" id="PS50126">
    <property type="entry name" value="S1"/>
    <property type="match status" value="4"/>
</dbReference>
<dbReference type="InterPro" id="IPR035104">
    <property type="entry name" value="Ribosomal_protein_S1-like"/>
</dbReference>
<dbReference type="InterPro" id="IPR003029">
    <property type="entry name" value="S1_domain"/>
</dbReference>
<feature type="compositionally biased region" description="Basic and acidic residues" evidence="4">
    <location>
        <begin position="63"/>
        <end position="82"/>
    </location>
</feature>
<comment type="similarity">
    <text evidence="1">Belongs to the bacterial ribosomal protein bS1 family.</text>
</comment>
<feature type="domain" description="S1 motif" evidence="5">
    <location>
        <begin position="186"/>
        <end position="252"/>
    </location>
</feature>
<dbReference type="CDD" id="cd05687">
    <property type="entry name" value="S1_RPS1_repeat_ec1_hs1"/>
    <property type="match status" value="1"/>
</dbReference>